<gene>
    <name evidence="12" type="ORF">ENL07_05980</name>
</gene>
<comment type="similarity">
    <text evidence="3">Belongs to the transketolase family.</text>
</comment>
<dbReference type="SUPFAM" id="SSF52922">
    <property type="entry name" value="TK C-terminal domain-like"/>
    <property type="match status" value="1"/>
</dbReference>
<evidence type="ECO:0000313" key="12">
    <source>
        <dbReference type="EMBL" id="HHE32173.1"/>
    </source>
</evidence>
<dbReference type="EC" id="2.2.1.1" evidence="5"/>
<dbReference type="InterPro" id="IPR005475">
    <property type="entry name" value="Transketolase-like_Pyr-bd"/>
</dbReference>
<dbReference type="Pfam" id="PF02779">
    <property type="entry name" value="Transket_pyr"/>
    <property type="match status" value="1"/>
</dbReference>
<dbReference type="GO" id="GO:0046872">
    <property type="term" value="F:metal ion binding"/>
    <property type="evidence" value="ECO:0007669"/>
    <property type="project" value="UniProtKB-KW"/>
</dbReference>
<evidence type="ECO:0000256" key="1">
    <source>
        <dbReference type="ARBA" id="ARBA00001946"/>
    </source>
</evidence>
<evidence type="ECO:0000256" key="4">
    <source>
        <dbReference type="ARBA" id="ARBA00011738"/>
    </source>
</evidence>
<keyword evidence="8" id="KW-0460">Magnesium</keyword>
<evidence type="ECO:0000256" key="5">
    <source>
        <dbReference type="ARBA" id="ARBA00013152"/>
    </source>
</evidence>
<sequence>FIFTHDSIGLGEDGPTHQPIEQLAMLRAMPGMDVYRPADANETKAAWLLALERRKPAALVLTRQGLPVLDDADGRIRAEVPKGAYVLADWAEGAEAEPGNCAIIVATGSEVHPALEAKERIEAEGYAVRVVSMPSKELFAEQSAAYRQSVLPASITKRVVAEAATSFGWHDVAGSGGIVIGLDRFGASGPGPQVMEHFGFTASNIAEKALELLKTGQA</sequence>
<evidence type="ECO:0000256" key="3">
    <source>
        <dbReference type="ARBA" id="ARBA00007131"/>
    </source>
</evidence>
<evidence type="ECO:0000259" key="11">
    <source>
        <dbReference type="Pfam" id="PF22613"/>
    </source>
</evidence>
<dbReference type="InterPro" id="IPR020826">
    <property type="entry name" value="Transketolase_BS"/>
</dbReference>
<protein>
    <recommendedName>
        <fullName evidence="5">transketolase</fullName>
        <ecNumber evidence="5">2.2.1.1</ecNumber>
    </recommendedName>
</protein>
<dbReference type="Proteomes" id="UP000886058">
    <property type="component" value="Unassembled WGS sequence"/>
</dbReference>
<evidence type="ECO:0000256" key="7">
    <source>
        <dbReference type="ARBA" id="ARBA00022723"/>
    </source>
</evidence>
<dbReference type="Gene3D" id="3.40.50.970">
    <property type="match status" value="1"/>
</dbReference>
<dbReference type="GO" id="GO:0004802">
    <property type="term" value="F:transketolase activity"/>
    <property type="evidence" value="ECO:0007669"/>
    <property type="project" value="UniProtKB-EC"/>
</dbReference>
<evidence type="ECO:0000256" key="8">
    <source>
        <dbReference type="ARBA" id="ARBA00022842"/>
    </source>
</evidence>
<dbReference type="InterPro" id="IPR033247">
    <property type="entry name" value="Transketolase_fam"/>
</dbReference>
<accession>A0A7C5DE73</accession>
<comment type="cofactor">
    <cofactor evidence="1">
        <name>Mg(2+)</name>
        <dbReference type="ChEBI" id="CHEBI:18420"/>
    </cofactor>
</comment>
<dbReference type="PANTHER" id="PTHR43522">
    <property type="entry name" value="TRANSKETOLASE"/>
    <property type="match status" value="1"/>
</dbReference>
<feature type="non-terminal residue" evidence="12">
    <location>
        <position position="1"/>
    </location>
</feature>
<feature type="domain" description="Transketolase-like C-terminal" evidence="11">
    <location>
        <begin position="83"/>
        <end position="201"/>
    </location>
</feature>
<dbReference type="EMBL" id="DRSQ01000126">
    <property type="protein sequence ID" value="HHE32173.1"/>
    <property type="molecule type" value="Genomic_DNA"/>
</dbReference>
<dbReference type="PROSITE" id="PS00802">
    <property type="entry name" value="TRANSKETOLASE_2"/>
    <property type="match status" value="1"/>
</dbReference>
<keyword evidence="6" id="KW-0808">Transferase</keyword>
<reference evidence="12" key="1">
    <citation type="journal article" date="2020" name="mSystems">
        <title>Genome- and Community-Level Interaction Insights into Carbon Utilization and Element Cycling Functions of Hydrothermarchaeota in Hydrothermal Sediment.</title>
        <authorList>
            <person name="Zhou Z."/>
            <person name="Liu Y."/>
            <person name="Xu W."/>
            <person name="Pan J."/>
            <person name="Luo Z.H."/>
            <person name="Li M."/>
        </authorList>
    </citation>
    <scope>NUCLEOTIDE SEQUENCE [LARGE SCALE GENOMIC DNA]</scope>
    <source>
        <strain evidence="12">HyVt-633</strain>
    </source>
</reference>
<evidence type="ECO:0000256" key="6">
    <source>
        <dbReference type="ARBA" id="ARBA00022679"/>
    </source>
</evidence>
<dbReference type="InterPro" id="IPR029061">
    <property type="entry name" value="THDP-binding"/>
</dbReference>
<feature type="domain" description="Transketolase-like pyrimidine-binding" evidence="10">
    <location>
        <begin position="1"/>
        <end position="67"/>
    </location>
</feature>
<dbReference type="FunFam" id="3.40.50.920:FF:000003">
    <property type="entry name" value="Transketolase"/>
    <property type="match status" value="1"/>
</dbReference>
<keyword evidence="9" id="KW-0786">Thiamine pyrophosphate</keyword>
<keyword evidence="7" id="KW-0479">Metal-binding</keyword>
<dbReference type="GO" id="GO:0005829">
    <property type="term" value="C:cytosol"/>
    <property type="evidence" value="ECO:0007669"/>
    <property type="project" value="TreeGrafter"/>
</dbReference>
<dbReference type="InterPro" id="IPR055152">
    <property type="entry name" value="Transketolase-like_C_2"/>
</dbReference>
<comment type="caution">
    <text evidence="12">The sequence shown here is derived from an EMBL/GenBank/DDBJ whole genome shotgun (WGS) entry which is preliminary data.</text>
</comment>
<evidence type="ECO:0000256" key="2">
    <source>
        <dbReference type="ARBA" id="ARBA00001964"/>
    </source>
</evidence>
<name>A0A7C5DE73_9CHLB</name>
<dbReference type="SUPFAM" id="SSF52518">
    <property type="entry name" value="Thiamin diphosphate-binding fold (THDP-binding)"/>
    <property type="match status" value="1"/>
</dbReference>
<comment type="cofactor">
    <cofactor evidence="2">
        <name>thiamine diphosphate</name>
        <dbReference type="ChEBI" id="CHEBI:58937"/>
    </cofactor>
</comment>
<dbReference type="GO" id="GO:0006098">
    <property type="term" value="P:pentose-phosphate shunt"/>
    <property type="evidence" value="ECO:0007669"/>
    <property type="project" value="TreeGrafter"/>
</dbReference>
<proteinExistence type="inferred from homology"/>
<evidence type="ECO:0000256" key="9">
    <source>
        <dbReference type="ARBA" id="ARBA00023052"/>
    </source>
</evidence>
<evidence type="ECO:0000259" key="10">
    <source>
        <dbReference type="Pfam" id="PF02779"/>
    </source>
</evidence>
<dbReference type="InterPro" id="IPR009014">
    <property type="entry name" value="Transketo_C/PFOR_II"/>
</dbReference>
<organism evidence="12">
    <name type="scientific">Chlorobaculum parvum</name>
    <dbReference type="NCBI Taxonomy" id="274539"/>
    <lineage>
        <taxon>Bacteria</taxon>
        <taxon>Pseudomonadati</taxon>
        <taxon>Chlorobiota</taxon>
        <taxon>Chlorobiia</taxon>
        <taxon>Chlorobiales</taxon>
        <taxon>Chlorobiaceae</taxon>
        <taxon>Chlorobaculum</taxon>
    </lineage>
</organism>
<dbReference type="Pfam" id="PF22613">
    <property type="entry name" value="Transketolase_C_1"/>
    <property type="match status" value="1"/>
</dbReference>
<dbReference type="PANTHER" id="PTHR43522:SF2">
    <property type="entry name" value="TRANSKETOLASE 1-RELATED"/>
    <property type="match status" value="1"/>
</dbReference>
<comment type="subunit">
    <text evidence="4">Homodimer.</text>
</comment>
<dbReference type="Gene3D" id="3.40.50.920">
    <property type="match status" value="1"/>
</dbReference>
<dbReference type="CDD" id="cd07033">
    <property type="entry name" value="TPP_PYR_DXS_TK_like"/>
    <property type="match status" value="1"/>
</dbReference>
<dbReference type="AlphaFoldDB" id="A0A7C5DE73"/>